<dbReference type="InterPro" id="IPR006251">
    <property type="entry name" value="Homoacnase/IPMdehydase_lsu"/>
</dbReference>
<dbReference type="HAMAP" id="MF_01027">
    <property type="entry name" value="LeuC_type2"/>
    <property type="match status" value="1"/>
</dbReference>
<dbReference type="GO" id="GO:0051539">
    <property type="term" value="F:4 iron, 4 sulfur cluster binding"/>
    <property type="evidence" value="ECO:0007669"/>
    <property type="project" value="UniProtKB-KW"/>
</dbReference>
<reference evidence="8 10" key="2">
    <citation type="journal article" date="2015" name="MBio">
        <title>Genome-Resolved Metagenomic Analysis Reveals Roles for Candidate Phyla and Other Microbial Community Members in Biogeochemical Transformations in Oil Reservoirs.</title>
        <authorList>
            <person name="Hu P."/>
            <person name="Tom L."/>
            <person name="Singh A."/>
            <person name="Thomas B.C."/>
            <person name="Baker B.J."/>
            <person name="Piceno Y.M."/>
            <person name="Andersen G.L."/>
            <person name="Banfield J.F."/>
        </authorList>
    </citation>
    <scope>NUCLEOTIDE SEQUENCE [LARGE SCALE GENOMIC DNA]</scope>
    <source>
        <strain evidence="8">57_489</strain>
    </source>
</reference>
<dbReference type="Gene3D" id="3.30.499.10">
    <property type="entry name" value="Aconitase, domain 3"/>
    <property type="match status" value="2"/>
</dbReference>
<dbReference type="InterPro" id="IPR011826">
    <property type="entry name" value="HAcnase/IPMdehydase_lsu_prok"/>
</dbReference>
<feature type="domain" description="Aconitase/3-isopropylmalate dehydratase large subunit alpha/beta/alpha" evidence="7">
    <location>
        <begin position="27"/>
        <end position="303"/>
    </location>
</feature>
<dbReference type="GO" id="GO:0046872">
    <property type="term" value="F:metal ion binding"/>
    <property type="evidence" value="ECO:0007669"/>
    <property type="project" value="UniProtKB-KW"/>
</dbReference>
<dbReference type="GO" id="GO:0003861">
    <property type="term" value="F:3-isopropylmalate dehydratase activity"/>
    <property type="evidence" value="ECO:0007669"/>
    <property type="project" value="UniProtKB-UniRule"/>
</dbReference>
<dbReference type="PROSITE" id="PS00450">
    <property type="entry name" value="ACONITASE_1"/>
    <property type="match status" value="1"/>
</dbReference>
<keyword evidence="4 6" id="KW-0411">Iron-sulfur</keyword>
<dbReference type="CDD" id="cd01583">
    <property type="entry name" value="IPMI"/>
    <property type="match status" value="1"/>
</dbReference>
<feature type="binding site" evidence="6">
    <location>
        <position position="316"/>
    </location>
    <ligand>
        <name>[4Fe-4S] cluster</name>
        <dbReference type="ChEBI" id="CHEBI:49883"/>
    </ligand>
</feature>
<dbReference type="InterPro" id="IPR033941">
    <property type="entry name" value="IPMI_cat"/>
</dbReference>
<dbReference type="PROSITE" id="PS01244">
    <property type="entry name" value="ACONITASE_2"/>
    <property type="match status" value="1"/>
</dbReference>
<reference evidence="9" key="1">
    <citation type="journal article" date="2015" name="MBio">
        <title>Genome-resolved metagenomic analysis reveals roles for candidate phyla and other microbial community members in biogeochemical transformations in oil reservoirs.</title>
        <authorList>
            <person name="Hu P."/>
            <person name="Tom L."/>
            <person name="Singh A."/>
            <person name="Thomas B.C."/>
            <person name="Baker B.J."/>
            <person name="Piceno Y.M."/>
            <person name="Andersen G.L."/>
            <person name="Banfield J.F."/>
        </authorList>
    </citation>
    <scope>NUCLEOTIDE SEQUENCE [LARGE SCALE GENOMIC DNA]</scope>
    <source>
        <strain evidence="9">56_747</strain>
    </source>
</reference>
<evidence type="ECO:0000313" key="8">
    <source>
        <dbReference type="EMBL" id="KUK44825.1"/>
    </source>
</evidence>
<keyword evidence="6" id="KW-0432">Leucine biosynthesis</keyword>
<comment type="function">
    <text evidence="6">Catalyzes the isomerization between 2-isopropylmalate and 3-isopropylmalate, via the formation of 2-isopropylmaleate.</text>
</comment>
<keyword evidence="6" id="KW-0028">Amino-acid biosynthesis</keyword>
<dbReference type="NCBIfam" id="TIGR02086">
    <property type="entry name" value="IPMI_arch"/>
    <property type="match status" value="1"/>
</dbReference>
<evidence type="ECO:0000259" key="7">
    <source>
        <dbReference type="Pfam" id="PF00330"/>
    </source>
</evidence>
<evidence type="ECO:0000313" key="10">
    <source>
        <dbReference type="Proteomes" id="UP000057043"/>
    </source>
</evidence>
<dbReference type="EC" id="4.2.1.33" evidence="6"/>
<keyword evidence="1 6" id="KW-0004">4Fe-4S</keyword>
<keyword evidence="2 6" id="KW-0479">Metal-binding</keyword>
<dbReference type="PANTHER" id="PTHR43822:SF2">
    <property type="entry name" value="HOMOACONITASE, MITOCHONDRIAL"/>
    <property type="match status" value="1"/>
</dbReference>
<evidence type="ECO:0000256" key="3">
    <source>
        <dbReference type="ARBA" id="ARBA00023004"/>
    </source>
</evidence>
<comment type="pathway">
    <text evidence="6">Amino-acid biosynthesis; L-leucine biosynthesis; L-leucine from 3-methyl-2-oxobutanoate: step 2/4.</text>
</comment>
<evidence type="ECO:0000256" key="2">
    <source>
        <dbReference type="ARBA" id="ARBA00022723"/>
    </source>
</evidence>
<keyword evidence="5 6" id="KW-0456">Lyase</keyword>
<dbReference type="SUPFAM" id="SSF53732">
    <property type="entry name" value="Aconitase iron-sulfur domain"/>
    <property type="match status" value="1"/>
</dbReference>
<name>A0A101FUM6_9EURY</name>
<dbReference type="InterPro" id="IPR015931">
    <property type="entry name" value="Acnase/IPM_dHydase_lsu_aba_1/3"/>
</dbReference>
<evidence type="ECO:0000256" key="6">
    <source>
        <dbReference type="HAMAP-Rule" id="MF_01027"/>
    </source>
</evidence>
<comment type="catalytic activity">
    <reaction evidence="6">
        <text>(2R,3S)-3-isopropylmalate = (2S)-2-isopropylmalate</text>
        <dbReference type="Rhea" id="RHEA:32287"/>
        <dbReference type="ChEBI" id="CHEBI:1178"/>
        <dbReference type="ChEBI" id="CHEBI:35121"/>
        <dbReference type="EC" id="4.2.1.33"/>
    </reaction>
</comment>
<sequence length="432" mass="45555">MNGGRPQLPSAGPSFMERLTLATISEKIFSRASGHRAEAGEIVEAEVDYAMSHDGTSVLAIKAFREMGSVQVWDPERIVVPFDHIVPANNSTAADLQREVRLWATDQGIAHFYEGGRGICHQVFPEEGFALPGTLLVGADSHSCTYGAVGAFGTGVGATDMAEIYSRGRLWFKVPETMGVRVSGKLGRRVLAKDLTLMLVGAIGADGATYKAIEYVGETIEGLSMAGRMTLCNMGVEMGAKAAIVPPDGITEEFLVGRARGPYQPVISDPGSRDSEVEFDVSDLEPQVAAPFRVDNVRPVSELAGTEVDQVFIGTCTNGRYEDLEVAAEILKGKEVKVRTLVIPASKEVLLGALSSGIIEILVRAGAMIGPPGCGPCLGAHMGVIGEGEVCLSTANRNFPGRMGKGGLVYLASPATAAATAIFGEITDPREA</sequence>
<dbReference type="Proteomes" id="UP000053961">
    <property type="component" value="Unassembled WGS sequence"/>
</dbReference>
<keyword evidence="6" id="KW-0100">Branched-chain amino acid biosynthesis</keyword>
<dbReference type="PANTHER" id="PTHR43822">
    <property type="entry name" value="HOMOACONITASE, MITOCHONDRIAL-RELATED"/>
    <property type="match status" value="1"/>
</dbReference>
<dbReference type="Pfam" id="PF00330">
    <property type="entry name" value="Aconitase"/>
    <property type="match status" value="1"/>
</dbReference>
<evidence type="ECO:0000256" key="4">
    <source>
        <dbReference type="ARBA" id="ARBA00023014"/>
    </source>
</evidence>
<accession>A0A101FUM6</accession>
<dbReference type="PRINTS" id="PR00415">
    <property type="entry name" value="ACONITASE"/>
</dbReference>
<proteinExistence type="inferred from homology"/>
<comment type="caution">
    <text evidence="8">The sequence shown here is derived from an EMBL/GenBank/DDBJ whole genome shotgun (WGS) entry which is preliminary data.</text>
</comment>
<dbReference type="EMBL" id="LGHB01000016">
    <property type="protein sequence ID" value="KUK96292.1"/>
    <property type="molecule type" value="Genomic_DNA"/>
</dbReference>
<gene>
    <name evidence="6" type="primary">leuC</name>
    <name evidence="8" type="ORF">XD72_0785</name>
    <name evidence="9" type="ORF">XE07_1229</name>
</gene>
<comment type="similarity">
    <text evidence="6">Belongs to the aconitase/IPM isomerase family. LeuC type 2 subfamily.</text>
</comment>
<keyword evidence="3 6" id="KW-0408">Iron</keyword>
<dbReference type="InterPro" id="IPR050067">
    <property type="entry name" value="IPM_dehydratase_rel_enz"/>
</dbReference>
<dbReference type="InterPro" id="IPR001030">
    <property type="entry name" value="Acoase/IPM_deHydtase_lsu_aba"/>
</dbReference>
<dbReference type="GO" id="GO:0009098">
    <property type="term" value="P:L-leucine biosynthetic process"/>
    <property type="evidence" value="ECO:0007669"/>
    <property type="project" value="UniProtKB-UniRule"/>
</dbReference>
<feature type="binding site" evidence="6">
    <location>
        <position position="374"/>
    </location>
    <ligand>
        <name>[4Fe-4S] cluster</name>
        <dbReference type="ChEBI" id="CHEBI:49883"/>
    </ligand>
</feature>
<dbReference type="EMBL" id="LGFT01000014">
    <property type="protein sequence ID" value="KUK44825.1"/>
    <property type="molecule type" value="Genomic_DNA"/>
</dbReference>
<dbReference type="AlphaFoldDB" id="A0A101FUM6"/>
<dbReference type="InterPro" id="IPR036008">
    <property type="entry name" value="Aconitase_4Fe-4S_dom"/>
</dbReference>
<dbReference type="Proteomes" id="UP000057043">
    <property type="component" value="Unassembled WGS sequence"/>
</dbReference>
<protein>
    <recommendedName>
        <fullName evidence="6">3-isopropylmalate dehydratase large subunit</fullName>
        <ecNumber evidence="6">4.2.1.33</ecNumber>
    </recommendedName>
    <alternativeName>
        <fullName evidence="6">Alpha-IPM isomerase</fullName>
        <shortName evidence="6">IPMI</shortName>
    </alternativeName>
    <alternativeName>
        <fullName evidence="6">Isopropylmalate isomerase</fullName>
    </alternativeName>
</protein>
<dbReference type="NCBIfam" id="TIGR01343">
    <property type="entry name" value="hacA_fam"/>
    <property type="match status" value="1"/>
</dbReference>
<evidence type="ECO:0000256" key="5">
    <source>
        <dbReference type="ARBA" id="ARBA00023239"/>
    </source>
</evidence>
<evidence type="ECO:0000313" key="9">
    <source>
        <dbReference type="EMBL" id="KUK96292.1"/>
    </source>
</evidence>
<organism evidence="8 10">
    <name type="scientific">Methanothrix harundinacea</name>
    <dbReference type="NCBI Taxonomy" id="301375"/>
    <lineage>
        <taxon>Archaea</taxon>
        <taxon>Methanobacteriati</taxon>
        <taxon>Methanobacteriota</taxon>
        <taxon>Stenosarchaea group</taxon>
        <taxon>Methanomicrobia</taxon>
        <taxon>Methanotrichales</taxon>
        <taxon>Methanotrichaceae</taxon>
        <taxon>Methanothrix</taxon>
    </lineage>
</organism>
<evidence type="ECO:0000256" key="1">
    <source>
        <dbReference type="ARBA" id="ARBA00022485"/>
    </source>
</evidence>
<feature type="binding site" evidence="6">
    <location>
        <position position="377"/>
    </location>
    <ligand>
        <name>[4Fe-4S] cluster</name>
        <dbReference type="ChEBI" id="CHEBI:49883"/>
    </ligand>
</feature>
<dbReference type="NCBIfam" id="NF001614">
    <property type="entry name" value="PRK00402.1"/>
    <property type="match status" value="1"/>
</dbReference>
<dbReference type="PATRIC" id="fig|301375.6.peg.150"/>
<comment type="subunit">
    <text evidence="6">Heterodimer of LeuC and LeuD.</text>
</comment>
<dbReference type="InterPro" id="IPR018136">
    <property type="entry name" value="Aconitase_4Fe-4S_BS"/>
</dbReference>
<comment type="cofactor">
    <cofactor evidence="6">
        <name>[4Fe-4S] cluster</name>
        <dbReference type="ChEBI" id="CHEBI:49883"/>
    </cofactor>
    <text evidence="6">Binds 1 [4Fe-4S] cluster per subunit.</text>
</comment>
<dbReference type="UniPathway" id="UPA00048">
    <property type="reaction ID" value="UER00071"/>
</dbReference>